<feature type="compositionally biased region" description="Basic and acidic residues" evidence="1">
    <location>
        <begin position="568"/>
        <end position="588"/>
    </location>
</feature>
<feature type="region of interest" description="Disordered" evidence="1">
    <location>
        <begin position="795"/>
        <end position="827"/>
    </location>
</feature>
<dbReference type="Gene3D" id="3.40.50.10190">
    <property type="entry name" value="BRCT domain"/>
    <property type="match status" value="1"/>
</dbReference>
<evidence type="ECO:0000313" key="4">
    <source>
        <dbReference type="EMBL" id="KAF9519523.1"/>
    </source>
</evidence>
<dbReference type="GO" id="GO:0003684">
    <property type="term" value="F:damaged DNA binding"/>
    <property type="evidence" value="ECO:0007669"/>
    <property type="project" value="InterPro"/>
</dbReference>
<dbReference type="InterPro" id="IPR043128">
    <property type="entry name" value="Rev_trsase/Diguanyl_cyclase"/>
</dbReference>
<dbReference type="InterPro" id="IPR036420">
    <property type="entry name" value="BRCT_dom_sf"/>
</dbReference>
<dbReference type="InterPro" id="IPR031991">
    <property type="entry name" value="Rev1_C"/>
</dbReference>
<dbReference type="EMBL" id="MU128917">
    <property type="protein sequence ID" value="KAF9519523.1"/>
    <property type="molecule type" value="Genomic_DNA"/>
</dbReference>
<dbReference type="Proteomes" id="UP000886523">
    <property type="component" value="Unassembled WGS sequence"/>
</dbReference>
<dbReference type="Pfam" id="PF11799">
    <property type="entry name" value="IMS_C"/>
    <property type="match status" value="1"/>
</dbReference>
<protein>
    <recommendedName>
        <fullName evidence="6">DNA repair protein REV1</fullName>
    </recommendedName>
</protein>
<feature type="domain" description="UmuC" evidence="3">
    <location>
        <begin position="310"/>
        <end position="475"/>
    </location>
</feature>
<dbReference type="AlphaFoldDB" id="A0A9P6B839"/>
<gene>
    <name evidence="4" type="ORF">BS47DRAFT_1358126</name>
</gene>
<dbReference type="PROSITE" id="PS50173">
    <property type="entry name" value="UMUC"/>
    <property type="match status" value="1"/>
</dbReference>
<dbReference type="PANTHER" id="PTHR45990">
    <property type="entry name" value="DNA REPAIR PROTEIN REV1"/>
    <property type="match status" value="1"/>
</dbReference>
<feature type="domain" description="BRCT" evidence="2">
    <location>
        <begin position="53"/>
        <end position="140"/>
    </location>
</feature>
<evidence type="ECO:0000259" key="3">
    <source>
        <dbReference type="PROSITE" id="PS50173"/>
    </source>
</evidence>
<feature type="compositionally biased region" description="Polar residues" evidence="1">
    <location>
        <begin position="797"/>
        <end position="806"/>
    </location>
</feature>
<keyword evidence="5" id="KW-1185">Reference proteome</keyword>
<dbReference type="Gene3D" id="3.30.1490.100">
    <property type="entry name" value="DNA polymerase, Y-family, little finger domain"/>
    <property type="match status" value="1"/>
</dbReference>
<dbReference type="GO" id="GO:0006281">
    <property type="term" value="P:DNA repair"/>
    <property type="evidence" value="ECO:0007669"/>
    <property type="project" value="InterPro"/>
</dbReference>
<feature type="region of interest" description="Disordered" evidence="1">
    <location>
        <begin position="156"/>
        <end position="225"/>
    </location>
</feature>
<evidence type="ECO:0008006" key="6">
    <source>
        <dbReference type="Google" id="ProtNLM"/>
    </source>
</evidence>
<dbReference type="Gene3D" id="3.40.1170.60">
    <property type="match status" value="1"/>
</dbReference>
<dbReference type="InterPro" id="IPR017961">
    <property type="entry name" value="DNA_pol_Y-fam_little_finger"/>
</dbReference>
<dbReference type="Gene3D" id="1.20.58.1280">
    <property type="entry name" value="DNA repair protein Rev1, C-terminal domain"/>
    <property type="match status" value="1"/>
</dbReference>
<dbReference type="InterPro" id="IPR036775">
    <property type="entry name" value="DNA_pol_Y-fam_lit_finger_sf"/>
</dbReference>
<dbReference type="PANTHER" id="PTHR45990:SF1">
    <property type="entry name" value="DNA REPAIR PROTEIN REV1"/>
    <property type="match status" value="1"/>
</dbReference>
<dbReference type="CDD" id="cd17719">
    <property type="entry name" value="BRCT_Rev1"/>
    <property type="match status" value="1"/>
</dbReference>
<feature type="compositionally biased region" description="Basic and acidic residues" evidence="1">
    <location>
        <begin position="808"/>
        <end position="817"/>
    </location>
</feature>
<evidence type="ECO:0000256" key="1">
    <source>
        <dbReference type="SAM" id="MobiDB-lite"/>
    </source>
</evidence>
<dbReference type="InterPro" id="IPR038401">
    <property type="entry name" value="Rev1_C_sf"/>
</dbReference>
<organism evidence="4 5">
    <name type="scientific">Hydnum rufescens UP504</name>
    <dbReference type="NCBI Taxonomy" id="1448309"/>
    <lineage>
        <taxon>Eukaryota</taxon>
        <taxon>Fungi</taxon>
        <taxon>Dikarya</taxon>
        <taxon>Basidiomycota</taxon>
        <taxon>Agaricomycotina</taxon>
        <taxon>Agaricomycetes</taxon>
        <taxon>Cantharellales</taxon>
        <taxon>Hydnaceae</taxon>
        <taxon>Hydnum</taxon>
    </lineage>
</organism>
<reference evidence="4" key="1">
    <citation type="journal article" date="2020" name="Nat. Commun.">
        <title>Large-scale genome sequencing of mycorrhizal fungi provides insights into the early evolution of symbiotic traits.</title>
        <authorList>
            <person name="Miyauchi S."/>
            <person name="Kiss E."/>
            <person name="Kuo A."/>
            <person name="Drula E."/>
            <person name="Kohler A."/>
            <person name="Sanchez-Garcia M."/>
            <person name="Morin E."/>
            <person name="Andreopoulos B."/>
            <person name="Barry K.W."/>
            <person name="Bonito G."/>
            <person name="Buee M."/>
            <person name="Carver A."/>
            <person name="Chen C."/>
            <person name="Cichocki N."/>
            <person name="Clum A."/>
            <person name="Culley D."/>
            <person name="Crous P.W."/>
            <person name="Fauchery L."/>
            <person name="Girlanda M."/>
            <person name="Hayes R.D."/>
            <person name="Keri Z."/>
            <person name="LaButti K."/>
            <person name="Lipzen A."/>
            <person name="Lombard V."/>
            <person name="Magnuson J."/>
            <person name="Maillard F."/>
            <person name="Murat C."/>
            <person name="Nolan M."/>
            <person name="Ohm R.A."/>
            <person name="Pangilinan J."/>
            <person name="Pereira M.F."/>
            <person name="Perotto S."/>
            <person name="Peter M."/>
            <person name="Pfister S."/>
            <person name="Riley R."/>
            <person name="Sitrit Y."/>
            <person name="Stielow J.B."/>
            <person name="Szollosi G."/>
            <person name="Zifcakova L."/>
            <person name="Stursova M."/>
            <person name="Spatafora J.W."/>
            <person name="Tedersoo L."/>
            <person name="Vaario L.M."/>
            <person name="Yamada A."/>
            <person name="Yan M."/>
            <person name="Wang P."/>
            <person name="Xu J."/>
            <person name="Bruns T."/>
            <person name="Baldrian P."/>
            <person name="Vilgalys R."/>
            <person name="Dunand C."/>
            <person name="Henrissat B."/>
            <person name="Grigoriev I.V."/>
            <person name="Hibbett D."/>
            <person name="Nagy L.G."/>
            <person name="Martin F.M."/>
        </authorList>
    </citation>
    <scope>NUCLEOTIDE SEQUENCE</scope>
    <source>
        <strain evidence="4">UP504</strain>
    </source>
</reference>
<evidence type="ECO:0000259" key="2">
    <source>
        <dbReference type="PROSITE" id="PS50172"/>
    </source>
</evidence>
<proteinExistence type="predicted"/>
<dbReference type="InterPro" id="IPR001357">
    <property type="entry name" value="BRCT_dom"/>
</dbReference>
<dbReference type="SUPFAM" id="SSF56672">
    <property type="entry name" value="DNA/RNA polymerases"/>
    <property type="match status" value="1"/>
</dbReference>
<dbReference type="GO" id="GO:0042276">
    <property type="term" value="P:error-prone translesion synthesis"/>
    <property type="evidence" value="ECO:0007669"/>
    <property type="project" value="TreeGrafter"/>
</dbReference>
<dbReference type="FunFam" id="3.40.50.10190:FF:000011">
    <property type="entry name" value="DNA repair protein REV1"/>
    <property type="match status" value="1"/>
</dbReference>
<comment type="caution">
    <text evidence="4">The sequence shown here is derived from an EMBL/GenBank/DDBJ whole genome shotgun (WGS) entry which is preliminary data.</text>
</comment>
<dbReference type="Pfam" id="PF16727">
    <property type="entry name" value="REV1_C"/>
    <property type="match status" value="1"/>
</dbReference>
<dbReference type="PROSITE" id="PS50172">
    <property type="entry name" value="BRCT"/>
    <property type="match status" value="1"/>
</dbReference>
<dbReference type="GO" id="GO:0003887">
    <property type="term" value="F:DNA-directed DNA polymerase activity"/>
    <property type="evidence" value="ECO:0007669"/>
    <property type="project" value="TreeGrafter"/>
</dbReference>
<sequence length="959" mass="106087">MAKTTENLMVLSDHTSDTAIYGASKFGGWSEYMGRKRAKLQIQNREIAEGSPPKPQIFKGVQIYINGRTEPPLQELRTMILEHGGIFTLIWIENLCTHIVATQLTPNKVKEYAQMKVVTPAWIVESVQQQALLPWRNYILRLAWRAANSSRRIPNTARPAISWDPASMIQQGEPSRSSEGPTDHSRTPSKSPDDPKVDDGDKGPEGETSSRSTRIPSYAPNPSNVHAARLMQDPKWRIENTSIGKISWQRTWKSELKILVKNAKAGRSTVNTTGAGVSMRGAELVIRNTSPLKAAPVALKTKNSSLEQVIMHCDFDSFFVSAGLVDRPELKGTPVVAGSTSEIASSSYEARKYGVKNGMSLGQAKKLCPQIQTIPYEFERYKDFSLMFYNVLLEYADNLEVVSVDEALLDVTTRVAKEKERSATSTMEIDHAEEIAANIRTAVREATGCEVSIGIGASVLLAKIATRAAKPAGTFHLRGDAILDHIAPLRRDAKDPGQMENIDLRGKGLGTWDGKEAMELRPGIDDRELKAEENRKSVSAAINYAIRFETNDQVEVFMDSLGREVASRMEADSPARSVPDAEHHEASQRRSHRAPKFLGHGHCDTFHYTAPIRDPSGSATADPTIIATQAWKLCQAHHSADTEDLRGIGISIQNLESEIDAAAHKQTKLSFAKQNYHSAQHSAHNEALDVFMAGPQEPLIVVDGPQDKATTPSESETKLPNLAHGAKHIAKQLAPTRSKMTSPTKYNIFNKRELGPVSISDAELCDLDIDPATFRAIPPDIQREQLTYQRMVHRNSRSTFGQSSRNHLAPDDRDSRSRSRSASVAPRTSLSMSARFAAIPSLKKARTTDELQDLISKWVSSCAESGPEEAATDSFRDFLLTCIADYGAGDCGLEKVVAVMKWWLYLCRRRWGDSELLYVADVEEEPVDPASMWWAAFRSVKHALDKVIGQRFGGMLSLQ</sequence>
<dbReference type="GO" id="GO:0005634">
    <property type="term" value="C:nucleus"/>
    <property type="evidence" value="ECO:0007669"/>
    <property type="project" value="TreeGrafter"/>
</dbReference>
<dbReference type="InterPro" id="IPR043502">
    <property type="entry name" value="DNA/RNA_pol_sf"/>
</dbReference>
<feature type="region of interest" description="Disordered" evidence="1">
    <location>
        <begin position="568"/>
        <end position="595"/>
    </location>
</feature>
<dbReference type="SUPFAM" id="SSF52113">
    <property type="entry name" value="BRCT domain"/>
    <property type="match status" value="1"/>
</dbReference>
<dbReference type="GO" id="GO:0070987">
    <property type="term" value="P:error-free translesion synthesis"/>
    <property type="evidence" value="ECO:0007669"/>
    <property type="project" value="TreeGrafter"/>
</dbReference>
<dbReference type="Pfam" id="PF16589">
    <property type="entry name" value="BRCT_2"/>
    <property type="match status" value="1"/>
</dbReference>
<dbReference type="GO" id="GO:0017125">
    <property type="term" value="F:deoxycytidyl transferase activity"/>
    <property type="evidence" value="ECO:0007669"/>
    <property type="project" value="TreeGrafter"/>
</dbReference>
<dbReference type="Gene3D" id="3.30.70.270">
    <property type="match status" value="1"/>
</dbReference>
<dbReference type="OrthoDB" id="427711at2759"/>
<accession>A0A9P6B839</accession>
<dbReference type="SMART" id="SM00292">
    <property type="entry name" value="BRCT"/>
    <property type="match status" value="1"/>
</dbReference>
<name>A0A9P6B839_9AGAM</name>
<feature type="compositionally biased region" description="Polar residues" evidence="1">
    <location>
        <begin position="209"/>
        <end position="224"/>
    </location>
</feature>
<feature type="compositionally biased region" description="Polar residues" evidence="1">
    <location>
        <begin position="168"/>
        <end position="180"/>
    </location>
</feature>
<dbReference type="InterPro" id="IPR001126">
    <property type="entry name" value="UmuC"/>
</dbReference>
<dbReference type="Pfam" id="PF00817">
    <property type="entry name" value="IMS"/>
    <property type="match status" value="1"/>
</dbReference>
<evidence type="ECO:0000313" key="5">
    <source>
        <dbReference type="Proteomes" id="UP000886523"/>
    </source>
</evidence>
<feature type="compositionally biased region" description="Basic and acidic residues" evidence="1">
    <location>
        <begin position="181"/>
        <end position="205"/>
    </location>
</feature>